<gene>
    <name evidence="2" type="ORF">NCTC11343_00111</name>
    <name evidence="3" type="ORF">SPHINGO8BC_51062</name>
</gene>
<dbReference type="GeneID" id="97181853"/>
<evidence type="ECO:0000313" key="2">
    <source>
        <dbReference type="EMBL" id="SPZ83592.1"/>
    </source>
</evidence>
<dbReference type="EMBL" id="CABWMV010000024">
    <property type="protein sequence ID" value="VXC94725.1"/>
    <property type="molecule type" value="Genomic_DNA"/>
</dbReference>
<feature type="chain" id="PRO_5036058312" evidence="1">
    <location>
        <begin position="24"/>
        <end position="149"/>
    </location>
</feature>
<accession>A0A654CPN7</accession>
<dbReference type="PANTHER" id="PTHR41247:SF1">
    <property type="entry name" value="HTH-TYPE TRANSCRIPTIONAL REPRESSOR YCNK"/>
    <property type="match status" value="1"/>
</dbReference>
<dbReference type="SUPFAM" id="SSF160387">
    <property type="entry name" value="NosL/MerB-like"/>
    <property type="match status" value="1"/>
</dbReference>
<sequence length="149" mass="16852">MRNYKLFALICSSILLVLCSLQACQGNNKPKPIKYGSEQCAHCKMTITDARFGTQLQTKKGRVFNFDDVQCMIAFVKGNSVKKEEIAVYYLPDYVSHKLVPAEGAYYLKSEALKSPMRGNVAVFEKRVELDKVKAEIGGTVMTWNDLWK</sequence>
<evidence type="ECO:0000313" key="3">
    <source>
        <dbReference type="EMBL" id="VXC94725.1"/>
    </source>
</evidence>
<dbReference type="PROSITE" id="PS51257">
    <property type="entry name" value="PROKAR_LIPOPROTEIN"/>
    <property type="match status" value="1"/>
</dbReference>
<keyword evidence="1" id="KW-0732">Signal</keyword>
<dbReference type="AlphaFoldDB" id="A0A2X2IMQ7"/>
<dbReference type="EMBL" id="UAUU01000002">
    <property type="protein sequence ID" value="SPZ83592.1"/>
    <property type="molecule type" value="Genomic_DNA"/>
</dbReference>
<dbReference type="InterPro" id="IPR008719">
    <property type="entry name" value="N2O_reductase_NosL"/>
</dbReference>
<dbReference type="Proteomes" id="UP000432350">
    <property type="component" value="Unassembled WGS sequence"/>
</dbReference>
<name>A0A2X2IMQ7_SPHMU</name>
<reference evidence="3 5" key="2">
    <citation type="submission" date="2019-10" db="EMBL/GenBank/DDBJ databases">
        <authorList>
            <person name="Karimi E."/>
        </authorList>
    </citation>
    <scope>NUCLEOTIDE SEQUENCE [LARGE SCALE GENOMIC DNA]</scope>
    <source>
        <strain evidence="3">Sphingobacterium sp. 8BC</strain>
    </source>
</reference>
<organism evidence="2 4">
    <name type="scientific">Sphingobacterium multivorum</name>
    <dbReference type="NCBI Taxonomy" id="28454"/>
    <lineage>
        <taxon>Bacteria</taxon>
        <taxon>Pseudomonadati</taxon>
        <taxon>Bacteroidota</taxon>
        <taxon>Sphingobacteriia</taxon>
        <taxon>Sphingobacteriales</taxon>
        <taxon>Sphingobacteriaceae</taxon>
        <taxon>Sphingobacterium</taxon>
    </lineage>
</organism>
<proteinExistence type="predicted"/>
<reference evidence="2 4" key="1">
    <citation type="submission" date="2018-06" db="EMBL/GenBank/DDBJ databases">
        <authorList>
            <consortium name="Pathogen Informatics"/>
            <person name="Doyle S."/>
        </authorList>
    </citation>
    <scope>NUCLEOTIDE SEQUENCE [LARGE SCALE GENOMIC DNA]</scope>
    <source>
        <strain evidence="2 4">NCTC11343</strain>
    </source>
</reference>
<dbReference type="Proteomes" id="UP000251241">
    <property type="component" value="Unassembled WGS sequence"/>
</dbReference>
<evidence type="ECO:0000313" key="5">
    <source>
        <dbReference type="Proteomes" id="UP000432350"/>
    </source>
</evidence>
<dbReference type="RefSeq" id="WP_083295915.1">
    <property type="nucleotide sequence ID" value="NZ_CP068086.1"/>
</dbReference>
<feature type="signal peptide" evidence="1">
    <location>
        <begin position="1"/>
        <end position="23"/>
    </location>
</feature>
<dbReference type="Pfam" id="PF05573">
    <property type="entry name" value="NosL"/>
    <property type="match status" value="1"/>
</dbReference>
<evidence type="ECO:0000256" key="1">
    <source>
        <dbReference type="SAM" id="SignalP"/>
    </source>
</evidence>
<protein>
    <submittedName>
        <fullName evidence="2">NosL</fullName>
    </submittedName>
</protein>
<evidence type="ECO:0000313" key="4">
    <source>
        <dbReference type="Proteomes" id="UP000251241"/>
    </source>
</evidence>
<accession>A0A2X2IMQ7</accession>
<dbReference type="PANTHER" id="PTHR41247">
    <property type="entry name" value="HTH-TYPE TRANSCRIPTIONAL REPRESSOR YCNK"/>
    <property type="match status" value="1"/>
</dbReference>